<proteinExistence type="predicted"/>
<gene>
    <name evidence="1" type="ORF">PAXRUDRAFT_563978</name>
</gene>
<reference evidence="1 2" key="1">
    <citation type="submission" date="2014-04" db="EMBL/GenBank/DDBJ databases">
        <authorList>
            <consortium name="DOE Joint Genome Institute"/>
            <person name="Kuo A."/>
            <person name="Kohler A."/>
            <person name="Jargeat P."/>
            <person name="Nagy L.G."/>
            <person name="Floudas D."/>
            <person name="Copeland A."/>
            <person name="Barry K.W."/>
            <person name="Cichocki N."/>
            <person name="Veneault-Fourrey C."/>
            <person name="LaButti K."/>
            <person name="Lindquist E.A."/>
            <person name="Lipzen A."/>
            <person name="Lundell T."/>
            <person name="Morin E."/>
            <person name="Murat C."/>
            <person name="Sun H."/>
            <person name="Tunlid A."/>
            <person name="Henrissat B."/>
            <person name="Grigoriev I.V."/>
            <person name="Hibbett D.S."/>
            <person name="Martin F."/>
            <person name="Nordberg H.P."/>
            <person name="Cantor M.N."/>
            <person name="Hua S.X."/>
        </authorList>
    </citation>
    <scope>NUCLEOTIDE SEQUENCE [LARGE SCALE GENOMIC DNA]</scope>
    <source>
        <strain evidence="1 2">Ve08.2h10</strain>
    </source>
</reference>
<dbReference type="Proteomes" id="UP000054538">
    <property type="component" value="Unassembled WGS sequence"/>
</dbReference>
<protein>
    <submittedName>
        <fullName evidence="1">Uncharacterized protein</fullName>
    </submittedName>
</protein>
<name>A0A0D0CF21_9AGAM</name>
<dbReference type="AlphaFoldDB" id="A0A0D0CF21"/>
<reference evidence="2" key="2">
    <citation type="submission" date="2015-01" db="EMBL/GenBank/DDBJ databases">
        <title>Evolutionary Origins and Diversification of the Mycorrhizal Mutualists.</title>
        <authorList>
            <consortium name="DOE Joint Genome Institute"/>
            <consortium name="Mycorrhizal Genomics Consortium"/>
            <person name="Kohler A."/>
            <person name="Kuo A."/>
            <person name="Nagy L.G."/>
            <person name="Floudas D."/>
            <person name="Copeland A."/>
            <person name="Barry K.W."/>
            <person name="Cichocki N."/>
            <person name="Veneault-Fourrey C."/>
            <person name="LaButti K."/>
            <person name="Lindquist E.A."/>
            <person name="Lipzen A."/>
            <person name="Lundell T."/>
            <person name="Morin E."/>
            <person name="Murat C."/>
            <person name="Riley R."/>
            <person name="Ohm R."/>
            <person name="Sun H."/>
            <person name="Tunlid A."/>
            <person name="Henrissat B."/>
            <person name="Grigoriev I.V."/>
            <person name="Hibbett D.S."/>
            <person name="Martin F."/>
        </authorList>
    </citation>
    <scope>NUCLEOTIDE SEQUENCE [LARGE SCALE GENOMIC DNA]</scope>
    <source>
        <strain evidence="2">Ve08.2h10</strain>
    </source>
</reference>
<sequence>MWTLSHGRMYQWVAAYGSCLRCDMEILIGDCIMGRLYTSAEVMYLQRCLVLEFMGLR</sequence>
<dbReference type="EMBL" id="KN829216">
    <property type="protein sequence ID" value="KIK74038.1"/>
    <property type="molecule type" value="Genomic_DNA"/>
</dbReference>
<organism evidence="1 2">
    <name type="scientific">Paxillus rubicundulus Ve08.2h10</name>
    <dbReference type="NCBI Taxonomy" id="930991"/>
    <lineage>
        <taxon>Eukaryota</taxon>
        <taxon>Fungi</taxon>
        <taxon>Dikarya</taxon>
        <taxon>Basidiomycota</taxon>
        <taxon>Agaricomycotina</taxon>
        <taxon>Agaricomycetes</taxon>
        <taxon>Agaricomycetidae</taxon>
        <taxon>Boletales</taxon>
        <taxon>Paxilineae</taxon>
        <taxon>Paxillaceae</taxon>
        <taxon>Paxillus</taxon>
    </lineage>
</organism>
<evidence type="ECO:0000313" key="2">
    <source>
        <dbReference type="Proteomes" id="UP000054538"/>
    </source>
</evidence>
<dbReference type="InParanoid" id="A0A0D0CF21"/>
<evidence type="ECO:0000313" key="1">
    <source>
        <dbReference type="EMBL" id="KIK74038.1"/>
    </source>
</evidence>
<keyword evidence="2" id="KW-1185">Reference proteome</keyword>
<accession>A0A0D0CF21</accession>
<dbReference type="HOGENOM" id="CLU_2997108_0_0_1"/>